<proteinExistence type="predicted"/>
<evidence type="ECO:0000313" key="2">
    <source>
        <dbReference type="Proteomes" id="UP001139354"/>
    </source>
</evidence>
<evidence type="ECO:0000313" key="1">
    <source>
        <dbReference type="EMBL" id="MCC2031806.1"/>
    </source>
</evidence>
<organism evidence="1 2">
    <name type="scientific">Microbacterium allomyrinae</name>
    <dbReference type="NCBI Taxonomy" id="2830666"/>
    <lineage>
        <taxon>Bacteria</taxon>
        <taxon>Bacillati</taxon>
        <taxon>Actinomycetota</taxon>
        <taxon>Actinomycetes</taxon>
        <taxon>Micrococcales</taxon>
        <taxon>Microbacteriaceae</taxon>
        <taxon>Microbacterium</taxon>
    </lineage>
</organism>
<name>A0A9X1LU94_9MICO</name>
<comment type="caution">
    <text evidence="1">The sequence shown here is derived from an EMBL/GenBank/DDBJ whole genome shotgun (WGS) entry which is preliminary data.</text>
</comment>
<sequence length="85" mass="9939">MSKTMNRASYQVRWYIRQETTLVPFGTANREAIVWVAYRTTGRDSQGRPRLLVSSRTSFSRERGGRAAAFRYARNEARRFYGNAR</sequence>
<accession>A0A9X1LU94</accession>
<dbReference type="AlphaFoldDB" id="A0A9X1LU94"/>
<reference evidence="1" key="1">
    <citation type="submission" date="2021-04" db="EMBL/GenBank/DDBJ databases">
        <title>Microbacterium tenobrionis sp. nov. and Microbacterium allomyrinae sp. nov., isolated from larvae of Tenobrio molitor and Allomyrina dichotoma, respectively.</title>
        <authorList>
            <person name="Lee S.D."/>
        </authorList>
    </citation>
    <scope>NUCLEOTIDE SEQUENCE</scope>
    <source>
        <strain evidence="1">BWT-G7</strain>
    </source>
</reference>
<dbReference type="EMBL" id="JAGTTN010000002">
    <property type="protein sequence ID" value="MCC2031806.1"/>
    <property type="molecule type" value="Genomic_DNA"/>
</dbReference>
<dbReference type="RefSeq" id="WP_229383738.1">
    <property type="nucleotide sequence ID" value="NZ_JAGTTN010000002.1"/>
</dbReference>
<gene>
    <name evidence="1" type="ORF">KEC57_06365</name>
</gene>
<keyword evidence="2" id="KW-1185">Reference proteome</keyword>
<dbReference type="Proteomes" id="UP001139354">
    <property type="component" value="Unassembled WGS sequence"/>
</dbReference>
<protein>
    <submittedName>
        <fullName evidence="1">Uncharacterized protein</fullName>
    </submittedName>
</protein>